<accession>N1PNV6</accession>
<dbReference type="HOGENOM" id="CLU_1219674_0_0_1"/>
<dbReference type="Proteomes" id="UP000016933">
    <property type="component" value="Unassembled WGS sequence"/>
</dbReference>
<keyword evidence="2" id="KW-1185">Reference proteome</keyword>
<sequence>MSPEHADAAKTKAFNASLERRRAVYLDQRAELRALFKVQQRIHGEVDENVVAYLTSSLFNTSFRTNHPFTVQRSARGLVVAGGRQHLPTVGQKEGEREGTARKYHTLAIPAELRHSVYDFSVQGRRSKDSGSALIQTCKQLRTERGLPIPVSGSPRARKVSTLSVGRPSHRESILKQSRYCVARGRSWGQRDIVQLDLGKLCRERIDRISLSQCAIANMLVKLEQEQ</sequence>
<gene>
    <name evidence="1" type="ORF">DOTSEDRAFT_80272</name>
</gene>
<name>N1PNV6_DOTSN</name>
<evidence type="ECO:0000313" key="2">
    <source>
        <dbReference type="Proteomes" id="UP000016933"/>
    </source>
</evidence>
<reference evidence="2" key="1">
    <citation type="journal article" date="2012" name="PLoS Genet.">
        <title>The genomes of the fungal plant pathogens Cladosporium fulvum and Dothistroma septosporum reveal adaptation to different hosts and lifestyles but also signatures of common ancestry.</title>
        <authorList>
            <person name="de Wit P.J.G.M."/>
            <person name="van der Burgt A."/>
            <person name="Oekmen B."/>
            <person name="Stergiopoulos I."/>
            <person name="Abd-Elsalam K.A."/>
            <person name="Aerts A.L."/>
            <person name="Bahkali A.H."/>
            <person name="Beenen H.G."/>
            <person name="Chettri P."/>
            <person name="Cox M.P."/>
            <person name="Datema E."/>
            <person name="de Vries R.P."/>
            <person name="Dhillon B."/>
            <person name="Ganley A.R."/>
            <person name="Griffiths S.A."/>
            <person name="Guo Y."/>
            <person name="Hamelin R.C."/>
            <person name="Henrissat B."/>
            <person name="Kabir M.S."/>
            <person name="Jashni M.K."/>
            <person name="Kema G."/>
            <person name="Klaubauf S."/>
            <person name="Lapidus A."/>
            <person name="Levasseur A."/>
            <person name="Lindquist E."/>
            <person name="Mehrabi R."/>
            <person name="Ohm R.A."/>
            <person name="Owen T.J."/>
            <person name="Salamov A."/>
            <person name="Schwelm A."/>
            <person name="Schijlen E."/>
            <person name="Sun H."/>
            <person name="van den Burg H.A."/>
            <person name="van Ham R.C.H.J."/>
            <person name="Zhang S."/>
            <person name="Goodwin S.B."/>
            <person name="Grigoriev I.V."/>
            <person name="Collemare J."/>
            <person name="Bradshaw R.E."/>
        </authorList>
    </citation>
    <scope>NUCLEOTIDE SEQUENCE [LARGE SCALE GENOMIC DNA]</scope>
    <source>
        <strain evidence="2">NZE10 / CBS 128990</strain>
    </source>
</reference>
<dbReference type="EMBL" id="KB446539">
    <property type="protein sequence ID" value="EME44603.1"/>
    <property type="molecule type" value="Genomic_DNA"/>
</dbReference>
<proteinExistence type="predicted"/>
<reference evidence="1 2" key="2">
    <citation type="journal article" date="2012" name="PLoS Pathog.">
        <title>Diverse lifestyles and strategies of plant pathogenesis encoded in the genomes of eighteen Dothideomycetes fungi.</title>
        <authorList>
            <person name="Ohm R.A."/>
            <person name="Feau N."/>
            <person name="Henrissat B."/>
            <person name="Schoch C.L."/>
            <person name="Horwitz B.A."/>
            <person name="Barry K.W."/>
            <person name="Condon B.J."/>
            <person name="Copeland A.C."/>
            <person name="Dhillon B."/>
            <person name="Glaser F."/>
            <person name="Hesse C.N."/>
            <person name="Kosti I."/>
            <person name="LaButti K."/>
            <person name="Lindquist E.A."/>
            <person name="Lucas S."/>
            <person name="Salamov A.A."/>
            <person name="Bradshaw R.E."/>
            <person name="Ciuffetti L."/>
            <person name="Hamelin R.C."/>
            <person name="Kema G.H.J."/>
            <person name="Lawrence C."/>
            <person name="Scott J.A."/>
            <person name="Spatafora J.W."/>
            <person name="Turgeon B.G."/>
            <person name="de Wit P.J.G.M."/>
            <person name="Zhong S."/>
            <person name="Goodwin S.B."/>
            <person name="Grigoriev I.V."/>
        </authorList>
    </citation>
    <scope>NUCLEOTIDE SEQUENCE [LARGE SCALE GENOMIC DNA]</scope>
    <source>
        <strain evidence="2">NZE10 / CBS 128990</strain>
    </source>
</reference>
<evidence type="ECO:0000313" key="1">
    <source>
        <dbReference type="EMBL" id="EME44603.1"/>
    </source>
</evidence>
<organism evidence="1 2">
    <name type="scientific">Dothistroma septosporum (strain NZE10 / CBS 128990)</name>
    <name type="common">Red band needle blight fungus</name>
    <name type="synonym">Mycosphaerella pini</name>
    <dbReference type="NCBI Taxonomy" id="675120"/>
    <lineage>
        <taxon>Eukaryota</taxon>
        <taxon>Fungi</taxon>
        <taxon>Dikarya</taxon>
        <taxon>Ascomycota</taxon>
        <taxon>Pezizomycotina</taxon>
        <taxon>Dothideomycetes</taxon>
        <taxon>Dothideomycetidae</taxon>
        <taxon>Mycosphaerellales</taxon>
        <taxon>Mycosphaerellaceae</taxon>
        <taxon>Dothistroma</taxon>
    </lineage>
</organism>
<protein>
    <submittedName>
        <fullName evidence="1">Uncharacterized protein</fullName>
    </submittedName>
</protein>
<dbReference type="AlphaFoldDB" id="N1PNV6"/>